<dbReference type="EMBL" id="CP032829">
    <property type="protein sequence ID" value="AYJ85941.1"/>
    <property type="molecule type" value="Genomic_DNA"/>
</dbReference>
<name>A0A494TJK4_SPHPE</name>
<dbReference type="PROSITE" id="PS50006">
    <property type="entry name" value="FHA_DOMAIN"/>
    <property type="match status" value="1"/>
</dbReference>
<proteinExistence type="predicted"/>
<keyword evidence="3" id="KW-1185">Reference proteome</keyword>
<dbReference type="Pfam" id="PF20232">
    <property type="entry name" value="T6SS_FHA_C"/>
    <property type="match status" value="1"/>
</dbReference>
<dbReference type="CDD" id="cd00060">
    <property type="entry name" value="FHA"/>
    <property type="match status" value="1"/>
</dbReference>
<reference evidence="2 3" key="1">
    <citation type="submission" date="2018-09" db="EMBL/GenBank/DDBJ databases">
        <title>Sphingomonas peninsula sp. nov., isolated from fildes peninsula, Antarctic soil.</title>
        <authorList>
            <person name="Yingchao G."/>
        </authorList>
    </citation>
    <scope>NUCLEOTIDE SEQUENCE [LARGE SCALE GENOMIC DNA]</scope>
    <source>
        <strain evidence="2 3">YZ-8</strain>
    </source>
</reference>
<dbReference type="InterPro" id="IPR008984">
    <property type="entry name" value="SMAD_FHA_dom_sf"/>
</dbReference>
<dbReference type="KEGG" id="spha:D3Y57_08085"/>
<dbReference type="InterPro" id="IPR000253">
    <property type="entry name" value="FHA_dom"/>
</dbReference>
<dbReference type="InterPro" id="IPR046883">
    <property type="entry name" value="T6SS_FHA_C"/>
</dbReference>
<dbReference type="AlphaFoldDB" id="A0A494TJK4"/>
<accession>A0A494TJK4</accession>
<dbReference type="Proteomes" id="UP000276254">
    <property type="component" value="Chromosome"/>
</dbReference>
<evidence type="ECO:0000313" key="3">
    <source>
        <dbReference type="Proteomes" id="UP000276254"/>
    </source>
</evidence>
<dbReference type="Pfam" id="PF00498">
    <property type="entry name" value="FHA"/>
    <property type="match status" value="1"/>
</dbReference>
<gene>
    <name evidence="2" type="ORF">D3Y57_08085</name>
</gene>
<dbReference type="Gene3D" id="2.60.200.20">
    <property type="match status" value="1"/>
</dbReference>
<evidence type="ECO:0000259" key="1">
    <source>
        <dbReference type="PROSITE" id="PS50006"/>
    </source>
</evidence>
<organism evidence="2 3">
    <name type="scientific">Sphingomonas paeninsulae</name>
    <dbReference type="NCBI Taxonomy" id="2319844"/>
    <lineage>
        <taxon>Bacteria</taxon>
        <taxon>Pseudomonadati</taxon>
        <taxon>Pseudomonadota</taxon>
        <taxon>Alphaproteobacteria</taxon>
        <taxon>Sphingomonadales</taxon>
        <taxon>Sphingomonadaceae</taxon>
        <taxon>Sphingomonas</taxon>
    </lineage>
</organism>
<sequence>MSALYILKMFENADLAQPVDARLLRAGTITIGRDPANDWAIADPKCEISRRHCQFDATDEGLTLTVQGANGVYDADTQVRLPDNVAAPVSVPSSFLIGDYRIVVAPAPQTNDGDQREGQTLILSPPLGTSIDIPADYNDSEYKSGQPGDGSLLGAFCEGAGLDVSAFALEDPDVIMRRAGAVYRQMVLGLGDLMVERERVRQQFRIARTTIGSANNNPFKWAPTQRLALDLLLAEEHGFLSGPAALKASFKDIKKHLIATFAGLHKSLIAAVKMFDPEVIDAATASQGSLLKPRSTIHVEEHGRRHRDLMRQIEGGEDGTLNHVFVAEYDAISADLESRLA</sequence>
<dbReference type="RefSeq" id="WP_121152566.1">
    <property type="nucleotide sequence ID" value="NZ_CP032829.1"/>
</dbReference>
<dbReference type="OrthoDB" id="273564at2"/>
<protein>
    <submittedName>
        <fullName evidence="2">FHA domain-containing protein</fullName>
    </submittedName>
</protein>
<feature type="domain" description="FHA" evidence="1">
    <location>
        <begin position="29"/>
        <end position="79"/>
    </location>
</feature>
<dbReference type="SUPFAM" id="SSF49879">
    <property type="entry name" value="SMAD/FHA domain"/>
    <property type="match status" value="1"/>
</dbReference>
<evidence type="ECO:0000313" key="2">
    <source>
        <dbReference type="EMBL" id="AYJ85941.1"/>
    </source>
</evidence>